<feature type="domain" description="SP-RING-type" evidence="9">
    <location>
        <begin position="503"/>
        <end position="591"/>
    </location>
</feature>
<dbReference type="GO" id="GO:0005634">
    <property type="term" value="C:nucleus"/>
    <property type="evidence" value="ECO:0007669"/>
    <property type="project" value="UniProtKB-SubCell"/>
</dbReference>
<dbReference type="Proteomes" id="UP001178507">
    <property type="component" value="Unassembled WGS sequence"/>
</dbReference>
<dbReference type="PANTHER" id="PTHR10782:SF4">
    <property type="entry name" value="TONALLI, ISOFORM E"/>
    <property type="match status" value="1"/>
</dbReference>
<keyword evidence="11" id="KW-1185">Reference proteome</keyword>
<organism evidence="10 11">
    <name type="scientific">Effrenium voratum</name>
    <dbReference type="NCBI Taxonomy" id="2562239"/>
    <lineage>
        <taxon>Eukaryota</taxon>
        <taxon>Sar</taxon>
        <taxon>Alveolata</taxon>
        <taxon>Dinophyceae</taxon>
        <taxon>Suessiales</taxon>
        <taxon>Symbiodiniaceae</taxon>
        <taxon>Effrenium</taxon>
    </lineage>
</organism>
<evidence type="ECO:0000313" key="10">
    <source>
        <dbReference type="EMBL" id="CAJ1379324.1"/>
    </source>
</evidence>
<dbReference type="InterPro" id="IPR000953">
    <property type="entry name" value="Chromo/chromo_shadow_dom"/>
</dbReference>
<keyword evidence="5" id="KW-0539">Nucleus</keyword>
<sequence length="638" mass="69141">MDGEDDAQEEEFEVEDILRYRKNEDGSEQFLVKWQGFSEEESTWEPLAHMNDNCRELIAKARALFAYRRRGPNGDASGAGEVAVSSASPNTAATAEASAPSIAVIEEDKEDAQAGQPGLEEAAVGQEEEEEEEEEDTEAEEANGAAQKAPSPAGEEEISIIEDDEPPVASAPPSKRPVDLGFVGAPSDPRMKRPRLIPPSEAAPGLGARPKQAELVPGARAWDGAVPSQAKVPAGSGPATNGVRHVPSSVPAKPSTPPSPAGQPEVQIPEPPKPPPSRDIKCLCGALETISPNSRPGLVACRVCNCSLHTACVTGVLQKSVPANFVCPPCRLERVDEFHPTVGSGLLKHSYATSTTTFSLTFSAQAALWKKQCWAVHLRSVHIHGSDLSGPAWPHKVQGKLNGRQCVAIDPPKHLHVRREQCYNLTPLLKQGLNTLELRFFPRPDKPKDEPEENYCVGVVLTRPRSVSSIISRIRARSQETVSSGRARVERLLAQVARMEAGQEDECAVTGNFGRTLKPLCPVSHCPIEEAAIGRECHHIQVFDLNSYIAVNQRMRSLDKRWTCPVCGGALRPDDVVLHPFAQGILDTLRGEEENVEAIVFNEDCSWSTISAVKDEKRGTEGEEEGARAEMIDLSDSD</sequence>
<keyword evidence="3 6" id="KW-0863">Zinc-finger</keyword>
<evidence type="ECO:0000256" key="1">
    <source>
        <dbReference type="ARBA" id="ARBA00004123"/>
    </source>
</evidence>
<evidence type="ECO:0000259" key="9">
    <source>
        <dbReference type="PROSITE" id="PS51044"/>
    </source>
</evidence>
<dbReference type="Pfam" id="PF00385">
    <property type="entry name" value="Chromo"/>
    <property type="match status" value="1"/>
</dbReference>
<feature type="domain" description="Chromo" evidence="8">
    <location>
        <begin position="12"/>
        <end position="58"/>
    </location>
</feature>
<dbReference type="Gene3D" id="2.40.50.40">
    <property type="match status" value="1"/>
</dbReference>
<keyword evidence="2" id="KW-0479">Metal-binding</keyword>
<comment type="caution">
    <text evidence="10">The sequence shown here is derived from an EMBL/GenBank/DDBJ whole genome shotgun (WGS) entry which is preliminary data.</text>
</comment>
<accession>A0AA36I450</accession>
<dbReference type="PANTHER" id="PTHR10782">
    <property type="entry name" value="ZINC FINGER MIZ DOMAIN-CONTAINING PROTEIN"/>
    <property type="match status" value="1"/>
</dbReference>
<feature type="compositionally biased region" description="Basic and acidic residues" evidence="7">
    <location>
        <begin position="615"/>
        <end position="631"/>
    </location>
</feature>
<feature type="region of interest" description="Disordered" evidence="7">
    <location>
        <begin position="228"/>
        <end position="275"/>
    </location>
</feature>
<dbReference type="PROSITE" id="PS51044">
    <property type="entry name" value="ZF_SP_RING"/>
    <property type="match status" value="1"/>
</dbReference>
<dbReference type="InterPro" id="IPR011011">
    <property type="entry name" value="Znf_FYVE_PHD"/>
</dbReference>
<comment type="subcellular location">
    <subcellularLocation>
        <location evidence="1">Nucleus</location>
    </subcellularLocation>
</comment>
<dbReference type="GO" id="GO:0000785">
    <property type="term" value="C:chromatin"/>
    <property type="evidence" value="ECO:0007669"/>
    <property type="project" value="TreeGrafter"/>
</dbReference>
<reference evidence="10" key="1">
    <citation type="submission" date="2023-08" db="EMBL/GenBank/DDBJ databases">
        <authorList>
            <person name="Chen Y."/>
            <person name="Shah S."/>
            <person name="Dougan E. K."/>
            <person name="Thang M."/>
            <person name="Chan C."/>
        </authorList>
    </citation>
    <scope>NUCLEOTIDE SEQUENCE</scope>
</reference>
<evidence type="ECO:0000259" key="8">
    <source>
        <dbReference type="PROSITE" id="PS50013"/>
    </source>
</evidence>
<protein>
    <submittedName>
        <fullName evidence="10">Uncharacterized protein</fullName>
    </submittedName>
</protein>
<dbReference type="Gene3D" id="3.30.40.10">
    <property type="entry name" value="Zinc/RING finger domain, C3HC4 (zinc finger)"/>
    <property type="match status" value="2"/>
</dbReference>
<name>A0AA36I450_9DINO</name>
<dbReference type="InterPro" id="IPR023779">
    <property type="entry name" value="Chromodomain_CS"/>
</dbReference>
<feature type="compositionally biased region" description="Low complexity" evidence="7">
    <location>
        <begin position="76"/>
        <end position="103"/>
    </location>
</feature>
<feature type="region of interest" description="Disordered" evidence="7">
    <location>
        <begin position="70"/>
        <end position="213"/>
    </location>
</feature>
<dbReference type="InterPro" id="IPR016197">
    <property type="entry name" value="Chromo-like_dom_sf"/>
</dbReference>
<evidence type="ECO:0000313" key="11">
    <source>
        <dbReference type="Proteomes" id="UP001178507"/>
    </source>
</evidence>
<dbReference type="GO" id="GO:0016925">
    <property type="term" value="P:protein sumoylation"/>
    <property type="evidence" value="ECO:0007669"/>
    <property type="project" value="TreeGrafter"/>
</dbReference>
<dbReference type="CDD" id="cd00024">
    <property type="entry name" value="CD_CSD"/>
    <property type="match status" value="1"/>
</dbReference>
<evidence type="ECO:0000256" key="2">
    <source>
        <dbReference type="ARBA" id="ARBA00022723"/>
    </source>
</evidence>
<dbReference type="SUPFAM" id="SSF57903">
    <property type="entry name" value="FYVE/PHD zinc finger"/>
    <property type="match status" value="1"/>
</dbReference>
<dbReference type="InterPro" id="IPR023780">
    <property type="entry name" value="Chromo_domain"/>
</dbReference>
<feature type="region of interest" description="Disordered" evidence="7">
    <location>
        <begin position="615"/>
        <end position="638"/>
    </location>
</feature>
<dbReference type="InterPro" id="IPR004181">
    <property type="entry name" value="Znf_MIZ"/>
</dbReference>
<dbReference type="InterPro" id="IPR013083">
    <property type="entry name" value="Znf_RING/FYVE/PHD"/>
</dbReference>
<evidence type="ECO:0000256" key="5">
    <source>
        <dbReference type="ARBA" id="ARBA00023242"/>
    </source>
</evidence>
<evidence type="ECO:0000256" key="4">
    <source>
        <dbReference type="ARBA" id="ARBA00022833"/>
    </source>
</evidence>
<dbReference type="SMART" id="SM00298">
    <property type="entry name" value="CHROMO"/>
    <property type="match status" value="1"/>
</dbReference>
<feature type="compositionally biased region" description="Acidic residues" evidence="7">
    <location>
        <begin position="126"/>
        <end position="141"/>
    </location>
</feature>
<evidence type="ECO:0000256" key="3">
    <source>
        <dbReference type="ARBA" id="ARBA00022771"/>
    </source>
</evidence>
<feature type="compositionally biased region" description="Acidic residues" evidence="7">
    <location>
        <begin position="154"/>
        <end position="166"/>
    </location>
</feature>
<keyword evidence="4" id="KW-0862">Zinc</keyword>
<gene>
    <name evidence="10" type="ORF">EVOR1521_LOCUS7596</name>
</gene>
<proteinExistence type="predicted"/>
<dbReference type="AlphaFoldDB" id="A0AA36I450"/>
<dbReference type="Pfam" id="PF02891">
    <property type="entry name" value="zf-MIZ"/>
    <property type="match status" value="1"/>
</dbReference>
<dbReference type="EMBL" id="CAUJNA010000618">
    <property type="protein sequence ID" value="CAJ1379324.1"/>
    <property type="molecule type" value="Genomic_DNA"/>
</dbReference>
<dbReference type="GO" id="GO:0008270">
    <property type="term" value="F:zinc ion binding"/>
    <property type="evidence" value="ECO:0007669"/>
    <property type="project" value="UniProtKB-KW"/>
</dbReference>
<dbReference type="SUPFAM" id="SSF54160">
    <property type="entry name" value="Chromo domain-like"/>
    <property type="match status" value="1"/>
</dbReference>
<dbReference type="GO" id="GO:0061665">
    <property type="term" value="F:SUMO ligase activity"/>
    <property type="evidence" value="ECO:0007669"/>
    <property type="project" value="TreeGrafter"/>
</dbReference>
<dbReference type="PROSITE" id="PS50013">
    <property type="entry name" value="CHROMO_2"/>
    <property type="match status" value="1"/>
</dbReference>
<dbReference type="PROSITE" id="PS00598">
    <property type="entry name" value="CHROMO_1"/>
    <property type="match status" value="1"/>
</dbReference>
<evidence type="ECO:0000256" key="7">
    <source>
        <dbReference type="SAM" id="MobiDB-lite"/>
    </source>
</evidence>
<evidence type="ECO:0000256" key="6">
    <source>
        <dbReference type="PROSITE-ProRule" id="PRU00452"/>
    </source>
</evidence>